<reference evidence="3" key="1">
    <citation type="journal article" date="2020" name="Stud. Mycol.">
        <title>101 Dothideomycetes genomes: a test case for predicting lifestyles and emergence of pathogens.</title>
        <authorList>
            <person name="Haridas S."/>
            <person name="Albert R."/>
            <person name="Binder M."/>
            <person name="Bloem J."/>
            <person name="Labutti K."/>
            <person name="Salamov A."/>
            <person name="Andreopoulos B."/>
            <person name="Baker S."/>
            <person name="Barry K."/>
            <person name="Bills G."/>
            <person name="Bluhm B."/>
            <person name="Cannon C."/>
            <person name="Castanera R."/>
            <person name="Culley D."/>
            <person name="Daum C."/>
            <person name="Ezra D."/>
            <person name="Gonzalez J."/>
            <person name="Henrissat B."/>
            <person name="Kuo A."/>
            <person name="Liang C."/>
            <person name="Lipzen A."/>
            <person name="Lutzoni F."/>
            <person name="Magnuson J."/>
            <person name="Mondo S."/>
            <person name="Nolan M."/>
            <person name="Ohm R."/>
            <person name="Pangilinan J."/>
            <person name="Park H.-J."/>
            <person name="Ramirez L."/>
            <person name="Alfaro M."/>
            <person name="Sun H."/>
            <person name="Tritt A."/>
            <person name="Yoshinaga Y."/>
            <person name="Zwiers L.-H."/>
            <person name="Turgeon B."/>
            <person name="Goodwin S."/>
            <person name="Spatafora J."/>
            <person name="Crous P."/>
            <person name="Grigoriev I."/>
        </authorList>
    </citation>
    <scope>NUCLEOTIDE SEQUENCE</scope>
    <source>
        <strain evidence="3">CBS 121410</strain>
    </source>
</reference>
<dbReference type="GO" id="GO:0019760">
    <property type="term" value="P:glucosinolate metabolic process"/>
    <property type="evidence" value="ECO:0007669"/>
    <property type="project" value="UniProtKB-ARBA"/>
</dbReference>
<name>A0A9P4HRP6_9PEZI</name>
<comment type="caution">
    <text evidence="3">The sequence shown here is derived from an EMBL/GenBank/DDBJ whole genome shotgun (WGS) entry which is preliminary data.</text>
</comment>
<gene>
    <name evidence="3" type="ORF">K490DRAFT_67618</name>
</gene>
<dbReference type="Pfam" id="PF24681">
    <property type="entry name" value="Kelch_KLHDC2_KLHL20_DRC7"/>
    <property type="match status" value="1"/>
</dbReference>
<keyword evidence="1" id="KW-0677">Repeat</keyword>
<dbReference type="Gene3D" id="2.120.10.80">
    <property type="entry name" value="Kelch-type beta propeller"/>
    <property type="match status" value="2"/>
</dbReference>
<dbReference type="EMBL" id="ML978730">
    <property type="protein sequence ID" value="KAF2085458.1"/>
    <property type="molecule type" value="Genomic_DNA"/>
</dbReference>
<dbReference type="OrthoDB" id="10250130at2759"/>
<proteinExistence type="predicted"/>
<sequence length="416" mass="44471">MEIAAGAVVAEQVVSTTVEAGAVAGVAIAQRTMPLKATFTRVAVSDSISRYRHSVTVVGGKAYIFGGLKGPGELTGNEVHVITLPSKATAKHNEIEYHCVPAIPAEEGGSVPHPRASHSACLQGDRIIITGGFDEKEMSLKEPGLVWFFDTTTLKWSSRSYESSMPASPFDHGTAFHKDSLLTYGGMVRTENVSEGAAVPTLTSLNLKTGQFVIHKDQTISPVSFPSTIALVNNQVYVVGGEGKFDSSVHYYDIPSRPSDPTDWKTVPVPSNPLVPGPKSPRDGAGLIRVSTGHGRNYLLYFFGQERGANKTEIDGPEKGVFCTDLWTFQVPSSGISLANVKDGARDKLGMDSGCGSWGEVEVLPHKEEFAHEGKVHPGPRTFFGSSAVDDSSIFLWGGLDPNGDVQGDGWIIKVE</sequence>
<keyword evidence="2" id="KW-0408">Iron</keyword>
<dbReference type="PANTHER" id="PTHR47435:SF10">
    <property type="entry name" value="TIP ELONGATION ABERRANT PROTEIN 3"/>
    <property type="match status" value="1"/>
</dbReference>
<protein>
    <submittedName>
        <fullName evidence="3">Galactose oxidase</fullName>
    </submittedName>
</protein>
<evidence type="ECO:0000256" key="1">
    <source>
        <dbReference type="ARBA" id="ARBA00022737"/>
    </source>
</evidence>
<dbReference type="SUPFAM" id="SSF117281">
    <property type="entry name" value="Kelch motif"/>
    <property type="match status" value="1"/>
</dbReference>
<evidence type="ECO:0000313" key="3">
    <source>
        <dbReference type="EMBL" id="KAF2085458.1"/>
    </source>
</evidence>
<dbReference type="Proteomes" id="UP000799776">
    <property type="component" value="Unassembled WGS sequence"/>
</dbReference>
<evidence type="ECO:0000256" key="2">
    <source>
        <dbReference type="ARBA" id="ARBA00023004"/>
    </source>
</evidence>
<dbReference type="PANTHER" id="PTHR47435">
    <property type="entry name" value="KELCH REPEAT PROTEIN (AFU_ORTHOLOGUE AFUA_5G12780)"/>
    <property type="match status" value="1"/>
</dbReference>
<evidence type="ECO:0000313" key="4">
    <source>
        <dbReference type="Proteomes" id="UP000799776"/>
    </source>
</evidence>
<organism evidence="3 4">
    <name type="scientific">Saccharata proteae CBS 121410</name>
    <dbReference type="NCBI Taxonomy" id="1314787"/>
    <lineage>
        <taxon>Eukaryota</taxon>
        <taxon>Fungi</taxon>
        <taxon>Dikarya</taxon>
        <taxon>Ascomycota</taxon>
        <taxon>Pezizomycotina</taxon>
        <taxon>Dothideomycetes</taxon>
        <taxon>Dothideomycetes incertae sedis</taxon>
        <taxon>Botryosphaeriales</taxon>
        <taxon>Saccharataceae</taxon>
        <taxon>Saccharata</taxon>
    </lineage>
</organism>
<keyword evidence="4" id="KW-1185">Reference proteome</keyword>
<dbReference type="AlphaFoldDB" id="A0A9P4HRP6"/>
<accession>A0A9P4HRP6</accession>
<dbReference type="InterPro" id="IPR015915">
    <property type="entry name" value="Kelch-typ_b-propeller"/>
</dbReference>